<dbReference type="HOGENOM" id="CLU_404442_0_0_1"/>
<feature type="compositionally biased region" description="Basic and acidic residues" evidence="1">
    <location>
        <begin position="577"/>
        <end position="586"/>
    </location>
</feature>
<organism evidence="3 4">
    <name type="scientific">Serendipita indica (strain DSM 11827)</name>
    <name type="common">Root endophyte fungus</name>
    <name type="synonym">Piriformospora indica</name>
    <dbReference type="NCBI Taxonomy" id="1109443"/>
    <lineage>
        <taxon>Eukaryota</taxon>
        <taxon>Fungi</taxon>
        <taxon>Dikarya</taxon>
        <taxon>Basidiomycota</taxon>
        <taxon>Agaricomycotina</taxon>
        <taxon>Agaricomycetes</taxon>
        <taxon>Sebacinales</taxon>
        <taxon>Serendipitaceae</taxon>
        <taxon>Serendipita</taxon>
    </lineage>
</organism>
<feature type="region of interest" description="Disordered" evidence="1">
    <location>
        <begin position="380"/>
        <end position="452"/>
    </location>
</feature>
<dbReference type="STRING" id="1109443.G4TH88"/>
<feature type="compositionally biased region" description="Basic and acidic residues" evidence="1">
    <location>
        <begin position="594"/>
        <end position="605"/>
    </location>
</feature>
<gene>
    <name evidence="3" type="ORF">PIIN_11854</name>
</gene>
<reference evidence="3 4" key="1">
    <citation type="journal article" date="2011" name="PLoS Pathog.">
        <title>Endophytic Life Strategies Decoded by Genome and Transcriptome Analyses of the Mutualistic Root Symbiont Piriformospora indica.</title>
        <authorList>
            <person name="Zuccaro A."/>
            <person name="Lahrmann U."/>
            <person name="Guldener U."/>
            <person name="Langen G."/>
            <person name="Pfiffi S."/>
            <person name="Biedenkopf D."/>
            <person name="Wong P."/>
            <person name="Samans B."/>
            <person name="Grimm C."/>
            <person name="Basiewicz M."/>
            <person name="Murat C."/>
            <person name="Martin F."/>
            <person name="Kogel K.H."/>
        </authorList>
    </citation>
    <scope>NUCLEOTIDE SEQUENCE [LARGE SCALE GENOMIC DNA]</scope>
    <source>
        <strain evidence="3 4">DSM 11827</strain>
    </source>
</reference>
<dbReference type="OMA" id="HRAYVSE"/>
<comment type="caution">
    <text evidence="3">The sequence shown here is derived from an EMBL/GenBank/DDBJ whole genome shotgun (WGS) entry which is preliminary data.</text>
</comment>
<protein>
    <submittedName>
        <fullName evidence="3">Uncharacterized protein</fullName>
    </submittedName>
</protein>
<feature type="chain" id="PRO_5003469111" evidence="2">
    <location>
        <begin position="20"/>
        <end position="680"/>
    </location>
</feature>
<dbReference type="AlphaFoldDB" id="G4TH88"/>
<feature type="compositionally biased region" description="Polar residues" evidence="1">
    <location>
        <begin position="279"/>
        <end position="292"/>
    </location>
</feature>
<dbReference type="InParanoid" id="G4TH88"/>
<accession>G4TH88</accession>
<feature type="compositionally biased region" description="Polar residues" evidence="1">
    <location>
        <begin position="434"/>
        <end position="447"/>
    </location>
</feature>
<name>G4TH88_SERID</name>
<feature type="compositionally biased region" description="Polar residues" evidence="1">
    <location>
        <begin position="636"/>
        <end position="668"/>
    </location>
</feature>
<feature type="region of interest" description="Disordered" evidence="1">
    <location>
        <begin position="522"/>
        <end position="680"/>
    </location>
</feature>
<evidence type="ECO:0000313" key="3">
    <source>
        <dbReference type="EMBL" id="CCA70669.1"/>
    </source>
</evidence>
<feature type="compositionally biased region" description="Low complexity" evidence="1">
    <location>
        <begin position="404"/>
        <end position="419"/>
    </location>
</feature>
<dbReference type="Proteomes" id="UP000007148">
    <property type="component" value="Unassembled WGS sequence"/>
</dbReference>
<dbReference type="eggNOG" id="ENOG502S8HC">
    <property type="taxonomic scope" value="Eukaryota"/>
</dbReference>
<dbReference type="EMBL" id="CAFZ01000090">
    <property type="protein sequence ID" value="CCA70669.1"/>
    <property type="molecule type" value="Genomic_DNA"/>
</dbReference>
<feature type="region of interest" description="Disordered" evidence="1">
    <location>
        <begin position="211"/>
        <end position="331"/>
    </location>
</feature>
<evidence type="ECO:0000256" key="2">
    <source>
        <dbReference type="SAM" id="SignalP"/>
    </source>
</evidence>
<evidence type="ECO:0000256" key="1">
    <source>
        <dbReference type="SAM" id="MobiDB-lite"/>
    </source>
</evidence>
<proteinExistence type="predicted"/>
<keyword evidence="2" id="KW-0732">Signal</keyword>
<dbReference type="OrthoDB" id="434647at2759"/>
<feature type="compositionally biased region" description="Basic and acidic residues" evidence="1">
    <location>
        <begin position="214"/>
        <end position="244"/>
    </location>
</feature>
<keyword evidence="4" id="KW-1185">Reference proteome</keyword>
<feature type="compositionally biased region" description="Low complexity" evidence="1">
    <location>
        <begin position="263"/>
        <end position="278"/>
    </location>
</feature>
<sequence length="680" mass="75231">MQLGYTILNLVLLWVNSWATFKTLNRRHLAAQKTTTRGSRMQQRSKREMKTCLSVWVVWVTWRYIERVVDHSVGILIPFLHEIKCLVLIFLIIARSWATEPLVLQVLRPAIKPYVGLIDTTLHWLEMGGDFMFLLICLPYHLFMSWWNGTDSKGEENSIKLEVDLEINAPQKPASQPVTPDQPTNAIEPDVFAGPALAPLPVFDTVPISAQEAADAHRKEQEEQEKEEARIREIQERSARDRASHLRRVAGPPPSALNNNTPSSRSLQAALQSSKAASNTDLPESSMNTGSIVNKRPPNQIHVPMPAAPRVVRRQPSRDGSADDSSQPPIYPHAALIMPVPVRAQRAPARPAVHVNASVSIPRPNNPAPSVPSVVVRPSVQTLPRPPRPQPLQNPISRTVGGKSSDTLVSSSTSSSASVNEFGVSVHRREAANDDSSTVDGESQDSNAKSRRWDDFVGSIQQQHQRHDTDADTIEATRRTAEMVQRITDMKKEVDEKLQRISERAGAGKGPIQVPIIRKRVATPATKPSVVFPTKQSLRHQPSEDAMTVDETIASTSQVGHKRGRKPGDSAGVSETEEPRNNEQQRRSPKKRRVDLDAVDVHMDVDTATMVTESTAAPEGRTTRSTRIVVQRKPSQDTMSSQAPPTRTGAVRSTRTVQPQPTETTAPSATRVRTRRTVVS</sequence>
<evidence type="ECO:0000313" key="4">
    <source>
        <dbReference type="Proteomes" id="UP000007148"/>
    </source>
</evidence>
<feature type="signal peptide" evidence="2">
    <location>
        <begin position="1"/>
        <end position="19"/>
    </location>
</feature>